<organism evidence="2 3">
    <name type="scientific">Halorussus aquaticus</name>
    <dbReference type="NCBI Taxonomy" id="2953748"/>
    <lineage>
        <taxon>Archaea</taxon>
        <taxon>Methanobacteriati</taxon>
        <taxon>Methanobacteriota</taxon>
        <taxon>Stenosarchaea group</taxon>
        <taxon>Halobacteria</taxon>
        <taxon>Halobacteriales</taxon>
        <taxon>Haladaptataceae</taxon>
        <taxon>Halorussus</taxon>
    </lineage>
</organism>
<dbReference type="RefSeq" id="WP_163521627.1">
    <property type="nucleotide sequence ID" value="NZ_CP100400.1"/>
</dbReference>
<evidence type="ECO:0008006" key="4">
    <source>
        <dbReference type="Google" id="ProtNLM"/>
    </source>
</evidence>
<protein>
    <recommendedName>
        <fullName evidence="4">DUF2892 domain-containing protein</fullName>
    </recommendedName>
</protein>
<evidence type="ECO:0000313" key="3">
    <source>
        <dbReference type="Proteomes" id="UP001595945"/>
    </source>
</evidence>
<keyword evidence="1" id="KW-0472">Membrane</keyword>
<accession>A0ABD5PXM1</accession>
<name>A0ABD5PXM1_9EURY</name>
<dbReference type="AlphaFoldDB" id="A0ABD5PXM1"/>
<reference evidence="2 3" key="1">
    <citation type="journal article" date="2019" name="Int. J. Syst. Evol. Microbiol.">
        <title>The Global Catalogue of Microorganisms (GCM) 10K type strain sequencing project: providing services to taxonomists for standard genome sequencing and annotation.</title>
        <authorList>
            <consortium name="The Broad Institute Genomics Platform"/>
            <consortium name="The Broad Institute Genome Sequencing Center for Infectious Disease"/>
            <person name="Wu L."/>
            <person name="Ma J."/>
        </authorList>
    </citation>
    <scope>NUCLEOTIDE SEQUENCE [LARGE SCALE GENOMIC DNA]</scope>
    <source>
        <strain evidence="2 3">XZYJ18</strain>
    </source>
</reference>
<comment type="caution">
    <text evidence="2">The sequence shown here is derived from an EMBL/GenBank/DDBJ whole genome shotgun (WGS) entry which is preliminary data.</text>
</comment>
<sequence length="47" mass="5112">MDEEMRIRFVGVGVQLTLLGGFAAFRFGEFGLLLVVAGTFFTGWGVV</sequence>
<proteinExistence type="predicted"/>
<keyword evidence="1" id="KW-0812">Transmembrane</keyword>
<evidence type="ECO:0000313" key="2">
    <source>
        <dbReference type="EMBL" id="MFC4823092.1"/>
    </source>
</evidence>
<feature type="transmembrane region" description="Helical" evidence="1">
    <location>
        <begin position="30"/>
        <end position="46"/>
    </location>
</feature>
<dbReference type="EMBL" id="JBHSHT010000001">
    <property type="protein sequence ID" value="MFC4823092.1"/>
    <property type="molecule type" value="Genomic_DNA"/>
</dbReference>
<evidence type="ECO:0000256" key="1">
    <source>
        <dbReference type="SAM" id="Phobius"/>
    </source>
</evidence>
<dbReference type="Proteomes" id="UP001595945">
    <property type="component" value="Unassembled WGS sequence"/>
</dbReference>
<keyword evidence="1" id="KW-1133">Transmembrane helix</keyword>
<gene>
    <name evidence="2" type="ORF">ACFO9K_02330</name>
</gene>
<dbReference type="GeneID" id="73045864"/>
<keyword evidence="3" id="KW-1185">Reference proteome</keyword>